<name>A0A6G0XU00_9STRA</name>
<keyword evidence="2" id="KW-0472">Membrane</keyword>
<dbReference type="VEuPathDB" id="FungiDB:AeMF1_003357"/>
<feature type="region of interest" description="Disordered" evidence="1">
    <location>
        <begin position="241"/>
        <end position="292"/>
    </location>
</feature>
<dbReference type="AlphaFoldDB" id="A0A6G0XU00"/>
<feature type="transmembrane region" description="Helical" evidence="2">
    <location>
        <begin position="210"/>
        <end position="231"/>
    </location>
</feature>
<proteinExistence type="predicted"/>
<evidence type="ECO:0000313" key="3">
    <source>
        <dbReference type="EMBL" id="KAF0744119.1"/>
    </source>
</evidence>
<protein>
    <recommendedName>
        <fullName evidence="5">Peptidase S33 tripeptidyl aminopeptidase-like C-terminal domain-containing protein</fullName>
    </recommendedName>
</protein>
<comment type="caution">
    <text evidence="3">The sequence shown here is derived from an EMBL/GenBank/DDBJ whole genome shotgun (WGS) entry which is preliminary data.</text>
</comment>
<evidence type="ECO:0000256" key="1">
    <source>
        <dbReference type="SAM" id="MobiDB-lite"/>
    </source>
</evidence>
<dbReference type="Proteomes" id="UP000481153">
    <property type="component" value="Unassembled WGS sequence"/>
</dbReference>
<accession>A0A6G0XU00</accession>
<feature type="compositionally biased region" description="Basic and acidic residues" evidence="1">
    <location>
        <begin position="241"/>
        <end position="255"/>
    </location>
</feature>
<keyword evidence="4" id="KW-1185">Reference proteome</keyword>
<feature type="compositionally biased region" description="Low complexity" evidence="1">
    <location>
        <begin position="281"/>
        <end position="292"/>
    </location>
</feature>
<keyword evidence="2" id="KW-1133">Transmembrane helix</keyword>
<evidence type="ECO:0000313" key="4">
    <source>
        <dbReference type="Proteomes" id="UP000481153"/>
    </source>
</evidence>
<gene>
    <name evidence="3" type="ORF">Ae201684_001262</name>
</gene>
<dbReference type="EMBL" id="VJMJ01000010">
    <property type="protein sequence ID" value="KAF0744119.1"/>
    <property type="molecule type" value="Genomic_DNA"/>
</dbReference>
<keyword evidence="2" id="KW-0812">Transmembrane</keyword>
<evidence type="ECO:0000256" key="2">
    <source>
        <dbReference type="SAM" id="Phobius"/>
    </source>
</evidence>
<sequence>MWIRALELPNALEIPQDATATGPYLNGTGNSDVVYDNILYKDSVDALMSIGNAFSANLTISKYCIYVGNNDPVCAGQPKYNVNFVYKRDEYWNKTAAIPDGASVLMFSGILDPATPPKYAKDEYATMAGSKKLLVTFPVANHAVLSNAPGKDQCRQHQLHPLVERLDFSVWKTDLSDIMFGSKSPYKNTDVEAQIAAATADVKSMYLTEMLLVSGFLAVAVAIIVVMAVYIRSIKARGDLTTESKEVPADNKAEASGEAAQDDAIDTAVTVSEDSEEDSNTTETSTSQVASV</sequence>
<evidence type="ECO:0008006" key="5">
    <source>
        <dbReference type="Google" id="ProtNLM"/>
    </source>
</evidence>
<organism evidence="3 4">
    <name type="scientific">Aphanomyces euteiches</name>
    <dbReference type="NCBI Taxonomy" id="100861"/>
    <lineage>
        <taxon>Eukaryota</taxon>
        <taxon>Sar</taxon>
        <taxon>Stramenopiles</taxon>
        <taxon>Oomycota</taxon>
        <taxon>Saprolegniomycetes</taxon>
        <taxon>Saprolegniales</taxon>
        <taxon>Verrucalvaceae</taxon>
        <taxon>Aphanomyces</taxon>
    </lineage>
</organism>
<reference evidence="3 4" key="1">
    <citation type="submission" date="2019-07" db="EMBL/GenBank/DDBJ databases">
        <title>Genomics analysis of Aphanomyces spp. identifies a new class of oomycete effector associated with host adaptation.</title>
        <authorList>
            <person name="Gaulin E."/>
        </authorList>
    </citation>
    <scope>NUCLEOTIDE SEQUENCE [LARGE SCALE GENOMIC DNA]</scope>
    <source>
        <strain evidence="3 4">ATCC 201684</strain>
    </source>
</reference>